<sequence length="285" mass="31489">MRKMNRNLIILTLLFSPFIAGAQVHIGATTGVNSTFVLDKGLSEDPRFNSKMTYNFAPIGFSFGVDISNGFGLQMESILAKQGQIFEIIDIAKTVVGERKIDLNYIQLPLLFKFMSAKATKARTNFSLGPQLSILRNGVETIQYDASTQDITDVSQLPVGATPNPSGGYDVPALPTTELLSSSANEEIKKFNNTELQIAATFGVDIDISKHLYLSTLIRANYSFTDMRNGDLVDLIKNNNLDGLIDRRANLAIGAQIGLNFMFNGVRSFRLNQLDRNAEAFLYDR</sequence>
<proteinExistence type="predicted"/>
<dbReference type="EMBL" id="JAUJEB010000001">
    <property type="protein sequence ID" value="MDN5210650.1"/>
    <property type="molecule type" value="Genomic_DNA"/>
</dbReference>
<evidence type="ECO:0000259" key="1">
    <source>
        <dbReference type="Pfam" id="PF13568"/>
    </source>
</evidence>
<evidence type="ECO:0000313" key="3">
    <source>
        <dbReference type="Proteomes" id="UP001172083"/>
    </source>
</evidence>
<comment type="caution">
    <text evidence="2">The sequence shown here is derived from an EMBL/GenBank/DDBJ whole genome shotgun (WGS) entry which is preliminary data.</text>
</comment>
<dbReference type="Pfam" id="PF13568">
    <property type="entry name" value="OMP_b-brl_2"/>
    <property type="match status" value="1"/>
</dbReference>
<protein>
    <submittedName>
        <fullName evidence="2">Porin family protein</fullName>
    </submittedName>
</protein>
<organism evidence="2 3">
    <name type="scientific">Agaribacillus aureus</name>
    <dbReference type="NCBI Taxonomy" id="3051825"/>
    <lineage>
        <taxon>Bacteria</taxon>
        <taxon>Pseudomonadati</taxon>
        <taxon>Bacteroidota</taxon>
        <taxon>Cytophagia</taxon>
        <taxon>Cytophagales</taxon>
        <taxon>Splendidivirgaceae</taxon>
        <taxon>Agaribacillus</taxon>
    </lineage>
</organism>
<dbReference type="InterPro" id="IPR025665">
    <property type="entry name" value="Beta-barrel_OMP_2"/>
</dbReference>
<reference evidence="2" key="1">
    <citation type="submission" date="2023-06" db="EMBL/GenBank/DDBJ databases">
        <title>Genomic of Agaribacillus aureum.</title>
        <authorList>
            <person name="Wang G."/>
        </authorList>
    </citation>
    <scope>NUCLEOTIDE SEQUENCE</scope>
    <source>
        <strain evidence="2">BMA12</strain>
    </source>
</reference>
<evidence type="ECO:0000313" key="2">
    <source>
        <dbReference type="EMBL" id="MDN5210650.1"/>
    </source>
</evidence>
<keyword evidence="3" id="KW-1185">Reference proteome</keyword>
<dbReference type="Proteomes" id="UP001172083">
    <property type="component" value="Unassembled WGS sequence"/>
</dbReference>
<accession>A0ABT8L1D7</accession>
<gene>
    <name evidence="2" type="ORF">QQ020_01285</name>
</gene>
<feature type="domain" description="Outer membrane protein beta-barrel" evidence="1">
    <location>
        <begin position="23"/>
        <end position="227"/>
    </location>
</feature>
<name>A0ABT8L1D7_9BACT</name>
<dbReference type="RefSeq" id="WP_346755993.1">
    <property type="nucleotide sequence ID" value="NZ_JAUJEB010000001.1"/>
</dbReference>